<accession>A0A8X7NQE7</accession>
<evidence type="ECO:0000256" key="5">
    <source>
        <dbReference type="ARBA" id="ARBA00022448"/>
    </source>
</evidence>
<evidence type="ECO:0000256" key="13">
    <source>
        <dbReference type="ARBA" id="ARBA00023002"/>
    </source>
</evidence>
<dbReference type="GO" id="GO:0005886">
    <property type="term" value="C:plasma membrane"/>
    <property type="evidence" value="ECO:0007669"/>
    <property type="project" value="UniProtKB-SubCell"/>
</dbReference>
<keyword evidence="16 20" id="KW-0472">Membrane</keyword>
<evidence type="ECO:0000256" key="18">
    <source>
        <dbReference type="ARBA" id="ARBA00048483"/>
    </source>
</evidence>
<evidence type="ECO:0000256" key="17">
    <source>
        <dbReference type="ARBA" id="ARBA00023180"/>
    </source>
</evidence>
<dbReference type="CDD" id="cd06186">
    <property type="entry name" value="NOX_Duox_like_FAD_NADP"/>
    <property type="match status" value="1"/>
</dbReference>
<dbReference type="GO" id="GO:0006826">
    <property type="term" value="P:iron ion transport"/>
    <property type="evidence" value="ECO:0007669"/>
    <property type="project" value="UniProtKB-KW"/>
</dbReference>
<evidence type="ECO:0000256" key="14">
    <source>
        <dbReference type="ARBA" id="ARBA00023004"/>
    </source>
</evidence>
<feature type="transmembrane region" description="Helical" evidence="20">
    <location>
        <begin position="218"/>
        <end position="247"/>
    </location>
</feature>
<dbReference type="PANTHER" id="PTHR32361">
    <property type="entry name" value="FERRIC/CUPRIC REDUCTASE TRANSMEMBRANE COMPONENT"/>
    <property type="match status" value="1"/>
</dbReference>
<evidence type="ECO:0000313" key="24">
    <source>
        <dbReference type="Proteomes" id="UP000590412"/>
    </source>
</evidence>
<dbReference type="Pfam" id="PF08022">
    <property type="entry name" value="FAD_binding_8"/>
    <property type="match status" value="1"/>
</dbReference>
<dbReference type="InterPro" id="IPR013112">
    <property type="entry name" value="FAD-bd_8"/>
</dbReference>
<keyword evidence="9 20" id="KW-0812">Transmembrane</keyword>
<keyword evidence="12 20" id="KW-1133">Transmembrane helix</keyword>
<keyword evidence="17" id="KW-0325">Glycoprotein</keyword>
<dbReference type="GO" id="GO:0006879">
    <property type="term" value="P:intracellular iron ion homeostasis"/>
    <property type="evidence" value="ECO:0007669"/>
    <property type="project" value="TreeGrafter"/>
</dbReference>
<feature type="transmembrane region" description="Helical" evidence="20">
    <location>
        <begin position="373"/>
        <end position="391"/>
    </location>
</feature>
<evidence type="ECO:0000256" key="20">
    <source>
        <dbReference type="SAM" id="Phobius"/>
    </source>
</evidence>
<feature type="chain" id="PRO_5036469835" description="ferric-chelate reductase (NADPH)" evidence="21">
    <location>
        <begin position="22"/>
        <end position="746"/>
    </location>
</feature>
<comment type="cofactor">
    <cofactor evidence="1">
        <name>FAD</name>
        <dbReference type="ChEBI" id="CHEBI:57692"/>
    </cofactor>
</comment>
<keyword evidence="14" id="KW-0408">Iron</keyword>
<keyword evidence="5" id="KW-0813">Transport</keyword>
<feature type="transmembrane region" description="Helical" evidence="20">
    <location>
        <begin position="397"/>
        <end position="415"/>
    </location>
</feature>
<dbReference type="PANTHER" id="PTHR32361:SF9">
    <property type="entry name" value="FERRIC REDUCTASE TRANSMEMBRANE COMPONENT 3-RELATED"/>
    <property type="match status" value="1"/>
</dbReference>
<comment type="catalytic activity">
    <reaction evidence="18">
        <text>2 a Fe(II)-siderophore + NADP(+) + H(+) = 2 a Fe(III)-siderophore + NADPH</text>
        <dbReference type="Rhea" id="RHEA:28795"/>
        <dbReference type="Rhea" id="RHEA-COMP:11342"/>
        <dbReference type="Rhea" id="RHEA-COMP:11344"/>
        <dbReference type="ChEBI" id="CHEBI:15378"/>
        <dbReference type="ChEBI" id="CHEBI:29033"/>
        <dbReference type="ChEBI" id="CHEBI:29034"/>
        <dbReference type="ChEBI" id="CHEBI:57783"/>
        <dbReference type="ChEBI" id="CHEBI:58349"/>
        <dbReference type="EC" id="1.16.1.9"/>
    </reaction>
</comment>
<dbReference type="SUPFAM" id="SSF52343">
    <property type="entry name" value="Ferredoxin reductase-like, C-terminal NADP-linked domain"/>
    <property type="match status" value="1"/>
</dbReference>
<evidence type="ECO:0000256" key="12">
    <source>
        <dbReference type="ARBA" id="ARBA00022989"/>
    </source>
</evidence>
<evidence type="ECO:0000256" key="2">
    <source>
        <dbReference type="ARBA" id="ARBA00004651"/>
    </source>
</evidence>
<keyword evidence="13" id="KW-0560">Oxidoreductase</keyword>
<gene>
    <name evidence="23" type="ORF">FOB60_001007</name>
</gene>
<evidence type="ECO:0000256" key="9">
    <source>
        <dbReference type="ARBA" id="ARBA00022692"/>
    </source>
</evidence>
<feature type="transmembrane region" description="Helical" evidence="20">
    <location>
        <begin position="344"/>
        <end position="366"/>
    </location>
</feature>
<comment type="similarity">
    <text evidence="3">Belongs to the ferric reductase (FRE) family.</text>
</comment>
<dbReference type="SFLD" id="SFLDG01168">
    <property type="entry name" value="Ferric_reductase_subgroup_(FRE"/>
    <property type="match status" value="1"/>
</dbReference>
<reference evidence="23" key="1">
    <citation type="submission" date="2020-03" db="EMBL/GenBank/DDBJ databases">
        <title>FDA dAtabase for Regulatory Grade micrObial Sequences (FDA-ARGOS): Supporting development and validation of Infectious Disease Dx tests.</title>
        <authorList>
            <person name="Campos J."/>
            <person name="Goldberg B."/>
            <person name="Tallon L."/>
            <person name="Sadzewicz L."/>
            <person name="Vavikolanu K."/>
            <person name="Mehta A."/>
            <person name="Aluvathingal J."/>
            <person name="Nadendla S."/>
            <person name="Nandy P."/>
            <person name="Geyer C."/>
            <person name="Yan Y."/>
            <person name="Sichtig H."/>
        </authorList>
    </citation>
    <scope>NUCLEOTIDE SEQUENCE [LARGE SCALE GENOMIC DNA]</scope>
    <source>
        <strain evidence="23">FDAARGOS_652</strain>
    </source>
</reference>
<dbReference type="InterPro" id="IPR017938">
    <property type="entry name" value="Riboflavin_synthase-like_b-brl"/>
</dbReference>
<evidence type="ECO:0000256" key="4">
    <source>
        <dbReference type="ARBA" id="ARBA00012668"/>
    </source>
</evidence>
<comment type="subcellular location">
    <subcellularLocation>
        <location evidence="2">Cell membrane</location>
        <topology evidence="2">Multi-pass membrane protein</topology>
    </subcellularLocation>
</comment>
<evidence type="ECO:0000256" key="8">
    <source>
        <dbReference type="ARBA" id="ARBA00022630"/>
    </source>
</evidence>
<dbReference type="AlphaFoldDB" id="A0A8X7NQE7"/>
<dbReference type="Pfam" id="PF01794">
    <property type="entry name" value="Ferric_reduct"/>
    <property type="match status" value="1"/>
</dbReference>
<dbReference type="Proteomes" id="UP000590412">
    <property type="component" value="Unassembled WGS sequence"/>
</dbReference>
<feature type="transmembrane region" description="Helical" evidence="20">
    <location>
        <begin position="267"/>
        <end position="289"/>
    </location>
</feature>
<keyword evidence="6" id="KW-1003">Cell membrane</keyword>
<evidence type="ECO:0000256" key="21">
    <source>
        <dbReference type="SAM" id="SignalP"/>
    </source>
</evidence>
<dbReference type="FunFam" id="3.40.50.80:FF:000046">
    <property type="entry name" value="Probable ferric reductase transmembrane component"/>
    <property type="match status" value="1"/>
</dbReference>
<feature type="coiled-coil region" evidence="19">
    <location>
        <begin position="604"/>
        <end position="634"/>
    </location>
</feature>
<dbReference type="InterPro" id="IPR013130">
    <property type="entry name" value="Fe3_Rdtase_TM_dom"/>
</dbReference>
<dbReference type="GO" id="GO:0052851">
    <property type="term" value="F:ferric-chelate reductase (NADPH) activity"/>
    <property type="evidence" value="ECO:0007669"/>
    <property type="project" value="UniProtKB-EC"/>
</dbReference>
<evidence type="ECO:0000256" key="10">
    <source>
        <dbReference type="ARBA" id="ARBA00022827"/>
    </source>
</evidence>
<evidence type="ECO:0000256" key="19">
    <source>
        <dbReference type="SAM" id="Coils"/>
    </source>
</evidence>
<keyword evidence="10" id="KW-0274">FAD</keyword>
<evidence type="ECO:0000256" key="3">
    <source>
        <dbReference type="ARBA" id="ARBA00006278"/>
    </source>
</evidence>
<keyword evidence="21" id="KW-0732">Signal</keyword>
<keyword evidence="19" id="KW-0175">Coiled coil</keyword>
<sequence length="746" mass="85960">MYNNRLSILICLLLWINFGEAKGRKYENGKYKRFYYACNSQMQVEVSFCSPLNTTCPCTNPNSLATIAGCLYSVGHTSEKSWSPMVDTCARSNVTLDDDWFDTALEDYKQNARSASEIENFNMSVPIDVPFVLNKTNTAIYQESYRRFYNNLYDAIDYGAGFLGYWLLVLLLGAIFNWMKFLFPGLTKKMTGPVINFWRANVAIPATFRKKKSQEQHFLKIFSFLIPSRFETLVIFLFYCVVIWLNAMNLKGMDGDVVFESKYQAEIRYVADRTGITATMMMPLVFLYAGRNNFLQWLVGWNYSTFVAYHRHTARIMFMLVVIHAVCFTIAFGSYYASATKENYLRWGIVACVCGGLIMVQGMLYLRRKWYELFLIVHILLAVFWTAGAWYHVRDLGYIYLVYPAVAVWAFDRAVRIGRLFSFGFPHADVTLLSDETLKVVIPKPSYWKSVPGGHAFIHFLKPTYFWQSHPFTFTDSVENNHSIVLYCKVKGGVTHSLYQSLAKAPGRTCKIRVSVEGPYGESTAARYADTAVFMAGGNGIPGIYSEVIDVAKRTKDGQNKVKLMWVVREWRSLYWFYEELLNLRDTKIETTIYITQPSCHVFIDEFNNRFQGLERLEEDSENLDHEKEYSINEVVQVEENSSDEKQDSIKEVAKIEQNSYDEKGGSTHRIVDIIKRELSHVIFKEGRPSIKDIIPQEIHESNGSIAFVTCGHSAMVDEIRYCCAKNVTNPDKKRVDFYEQVQVWA</sequence>
<evidence type="ECO:0000313" key="23">
    <source>
        <dbReference type="EMBL" id="KAF6059425.1"/>
    </source>
</evidence>
<dbReference type="EMBL" id="JABWAB010000001">
    <property type="protein sequence ID" value="KAF6059425.1"/>
    <property type="molecule type" value="Genomic_DNA"/>
</dbReference>
<dbReference type="InterPro" id="IPR051410">
    <property type="entry name" value="Ferric/Cupric_Reductase"/>
</dbReference>
<dbReference type="InterPro" id="IPR017927">
    <property type="entry name" value="FAD-bd_FR_type"/>
</dbReference>
<dbReference type="Pfam" id="PF08030">
    <property type="entry name" value="NAD_binding_6"/>
    <property type="match status" value="1"/>
</dbReference>
<keyword evidence="7" id="KW-0410">Iron transport</keyword>
<evidence type="ECO:0000256" key="6">
    <source>
        <dbReference type="ARBA" id="ARBA00022475"/>
    </source>
</evidence>
<feature type="transmembrane region" description="Helical" evidence="20">
    <location>
        <begin position="316"/>
        <end position="338"/>
    </location>
</feature>
<feature type="transmembrane region" description="Helical" evidence="20">
    <location>
        <begin position="158"/>
        <end position="179"/>
    </location>
</feature>
<keyword evidence="15" id="KW-0406">Ion transport</keyword>
<evidence type="ECO:0000256" key="11">
    <source>
        <dbReference type="ARBA" id="ARBA00022982"/>
    </source>
</evidence>
<proteinExistence type="inferred from homology"/>
<organism evidence="23 24">
    <name type="scientific">Candida parapsilosis</name>
    <name type="common">Yeast</name>
    <dbReference type="NCBI Taxonomy" id="5480"/>
    <lineage>
        <taxon>Eukaryota</taxon>
        <taxon>Fungi</taxon>
        <taxon>Dikarya</taxon>
        <taxon>Ascomycota</taxon>
        <taxon>Saccharomycotina</taxon>
        <taxon>Pichiomycetes</taxon>
        <taxon>Debaryomycetaceae</taxon>
        <taxon>Candida/Lodderomyces clade</taxon>
        <taxon>Candida</taxon>
    </lineage>
</organism>
<protein>
    <recommendedName>
        <fullName evidence="4">ferric-chelate reductase (NADPH)</fullName>
        <ecNumber evidence="4">1.16.1.9</ecNumber>
    </recommendedName>
</protein>
<evidence type="ECO:0000256" key="15">
    <source>
        <dbReference type="ARBA" id="ARBA00023065"/>
    </source>
</evidence>
<dbReference type="SFLD" id="SFLDS00052">
    <property type="entry name" value="Ferric_Reductase_Domain"/>
    <property type="match status" value="1"/>
</dbReference>
<dbReference type="SUPFAM" id="SSF63380">
    <property type="entry name" value="Riboflavin synthase domain-like"/>
    <property type="match status" value="1"/>
</dbReference>
<keyword evidence="11" id="KW-0249">Electron transport</keyword>
<evidence type="ECO:0000259" key="22">
    <source>
        <dbReference type="PROSITE" id="PS51384"/>
    </source>
</evidence>
<feature type="domain" description="FAD-binding FR-type" evidence="22">
    <location>
        <begin position="407"/>
        <end position="526"/>
    </location>
</feature>
<dbReference type="GO" id="GO:0015677">
    <property type="term" value="P:copper ion import"/>
    <property type="evidence" value="ECO:0007669"/>
    <property type="project" value="TreeGrafter"/>
</dbReference>
<evidence type="ECO:0000256" key="1">
    <source>
        <dbReference type="ARBA" id="ARBA00001974"/>
    </source>
</evidence>
<evidence type="ECO:0000256" key="16">
    <source>
        <dbReference type="ARBA" id="ARBA00023136"/>
    </source>
</evidence>
<dbReference type="PROSITE" id="PS51384">
    <property type="entry name" value="FAD_FR"/>
    <property type="match status" value="1"/>
</dbReference>
<name>A0A8X7NQE7_CANPA</name>
<dbReference type="EC" id="1.16.1.9" evidence="4"/>
<comment type="caution">
    <text evidence="23">The sequence shown here is derived from an EMBL/GenBank/DDBJ whole genome shotgun (WGS) entry which is preliminary data.</text>
</comment>
<feature type="signal peptide" evidence="21">
    <location>
        <begin position="1"/>
        <end position="21"/>
    </location>
</feature>
<dbReference type="Gene3D" id="3.40.50.80">
    <property type="entry name" value="Nucleotide-binding domain of ferredoxin-NADP reductase (FNR) module"/>
    <property type="match status" value="1"/>
</dbReference>
<evidence type="ECO:0000256" key="7">
    <source>
        <dbReference type="ARBA" id="ARBA00022496"/>
    </source>
</evidence>
<dbReference type="InterPro" id="IPR039261">
    <property type="entry name" value="FNR_nucleotide-bd"/>
</dbReference>
<dbReference type="InterPro" id="IPR013121">
    <property type="entry name" value="Fe_red_NAD-bd_6"/>
</dbReference>
<keyword evidence="8" id="KW-0285">Flavoprotein</keyword>